<dbReference type="Gene3D" id="3.10.129.10">
    <property type="entry name" value="Hotdog Thioesterase"/>
    <property type="match status" value="1"/>
</dbReference>
<evidence type="ECO:0000259" key="3">
    <source>
        <dbReference type="Pfam" id="PF03061"/>
    </source>
</evidence>
<keyword evidence="5" id="KW-1185">Reference proteome</keyword>
<comment type="similarity">
    <text evidence="1">Belongs to the thioesterase PaaI family.</text>
</comment>
<dbReference type="InterPro" id="IPR003736">
    <property type="entry name" value="PAAI_dom"/>
</dbReference>
<dbReference type="CDD" id="cd03443">
    <property type="entry name" value="PaaI_thioesterase"/>
    <property type="match status" value="1"/>
</dbReference>
<dbReference type="Pfam" id="PF03061">
    <property type="entry name" value="4HBT"/>
    <property type="match status" value="1"/>
</dbReference>
<evidence type="ECO:0000313" key="4">
    <source>
        <dbReference type="EMBL" id="GII55723.1"/>
    </source>
</evidence>
<comment type="caution">
    <text evidence="4">The sequence shown here is derived from an EMBL/GenBank/DDBJ whole genome shotgun (WGS) entry which is preliminary data.</text>
</comment>
<gene>
    <name evidence="4" type="ORF">Pth03_41120</name>
</gene>
<evidence type="ECO:0000313" key="5">
    <source>
        <dbReference type="Proteomes" id="UP000605992"/>
    </source>
</evidence>
<dbReference type="InterPro" id="IPR039298">
    <property type="entry name" value="ACOT13"/>
</dbReference>
<dbReference type="Proteomes" id="UP000605992">
    <property type="component" value="Unassembled WGS sequence"/>
</dbReference>
<dbReference type="SUPFAM" id="SSF54637">
    <property type="entry name" value="Thioesterase/thiol ester dehydrase-isomerase"/>
    <property type="match status" value="1"/>
</dbReference>
<dbReference type="PANTHER" id="PTHR21660">
    <property type="entry name" value="THIOESTERASE SUPERFAMILY MEMBER-RELATED"/>
    <property type="match status" value="1"/>
</dbReference>
<dbReference type="NCBIfam" id="TIGR00369">
    <property type="entry name" value="unchar_dom_1"/>
    <property type="match status" value="1"/>
</dbReference>
<dbReference type="AlphaFoldDB" id="A0A8J3V1J1"/>
<dbReference type="EMBL" id="BOOR01000029">
    <property type="protein sequence ID" value="GII55723.1"/>
    <property type="molecule type" value="Genomic_DNA"/>
</dbReference>
<dbReference type="PANTHER" id="PTHR21660:SF1">
    <property type="entry name" value="ACYL-COENZYME A THIOESTERASE 13"/>
    <property type="match status" value="1"/>
</dbReference>
<dbReference type="InterPro" id="IPR006683">
    <property type="entry name" value="Thioestr_dom"/>
</dbReference>
<dbReference type="InterPro" id="IPR029069">
    <property type="entry name" value="HotDog_dom_sf"/>
</dbReference>
<name>A0A8J3V1J1_9ACTN</name>
<dbReference type="GO" id="GO:0047617">
    <property type="term" value="F:fatty acyl-CoA hydrolase activity"/>
    <property type="evidence" value="ECO:0007669"/>
    <property type="project" value="InterPro"/>
</dbReference>
<keyword evidence="2" id="KW-0378">Hydrolase</keyword>
<dbReference type="RefSeq" id="WP_203945912.1">
    <property type="nucleotide sequence ID" value="NZ_BOOR01000029.1"/>
</dbReference>
<sequence length="164" mass="17097">MTTTVNSRTHTWVPPMPPPAGLSGLEFLQGLIGGVYPPPPIAATMGFTLVHVEPGKAIFEGETGEHLYNPLGSIHGGYYATLLDSALGCAVMTRLPAGKGYTTTQLGVHMIRPAFAHTGTLRCEANAVHVGRTVATAEARLMGVGDGKLYAHGTTTCAIFPTAP</sequence>
<organism evidence="4 5">
    <name type="scientific">Planotetraspora thailandica</name>
    <dbReference type="NCBI Taxonomy" id="487172"/>
    <lineage>
        <taxon>Bacteria</taxon>
        <taxon>Bacillati</taxon>
        <taxon>Actinomycetota</taxon>
        <taxon>Actinomycetes</taxon>
        <taxon>Streptosporangiales</taxon>
        <taxon>Streptosporangiaceae</taxon>
        <taxon>Planotetraspora</taxon>
    </lineage>
</organism>
<accession>A0A8J3V1J1</accession>
<reference evidence="4" key="1">
    <citation type="submission" date="2021-01" db="EMBL/GenBank/DDBJ databases">
        <title>Whole genome shotgun sequence of Planotetraspora thailandica NBRC 104271.</title>
        <authorList>
            <person name="Komaki H."/>
            <person name="Tamura T."/>
        </authorList>
    </citation>
    <scope>NUCLEOTIDE SEQUENCE</scope>
    <source>
        <strain evidence="4">NBRC 104271</strain>
    </source>
</reference>
<evidence type="ECO:0000256" key="1">
    <source>
        <dbReference type="ARBA" id="ARBA00008324"/>
    </source>
</evidence>
<evidence type="ECO:0000256" key="2">
    <source>
        <dbReference type="ARBA" id="ARBA00022801"/>
    </source>
</evidence>
<proteinExistence type="inferred from homology"/>
<feature type="domain" description="Thioesterase" evidence="3">
    <location>
        <begin position="72"/>
        <end position="142"/>
    </location>
</feature>
<protein>
    <submittedName>
        <fullName evidence="4">Aromatic compound catabolic protein</fullName>
    </submittedName>
</protein>